<evidence type="ECO:0000256" key="5">
    <source>
        <dbReference type="ARBA" id="ARBA00022723"/>
    </source>
</evidence>
<dbReference type="Gene3D" id="1.10.10.10">
    <property type="entry name" value="Winged helix-like DNA-binding domain superfamily/Winged helix DNA-binding domain"/>
    <property type="match status" value="1"/>
</dbReference>
<keyword evidence="4" id="KW-0678">Repressor</keyword>
<feature type="binding site" evidence="10">
    <location>
        <position position="139"/>
    </location>
    <ligand>
        <name>Zn(2+)</name>
        <dbReference type="ChEBI" id="CHEBI:29105"/>
    </ligand>
</feature>
<evidence type="ECO:0000256" key="10">
    <source>
        <dbReference type="PIRSR" id="PIRSR602481-1"/>
    </source>
</evidence>
<keyword evidence="8" id="KW-0238">DNA-binding</keyword>
<evidence type="ECO:0000256" key="3">
    <source>
        <dbReference type="ARBA" id="ARBA00022490"/>
    </source>
</evidence>
<proteinExistence type="inferred from homology"/>
<sequence>MNQSLNLEKKLKKLGIRVTSQRIKILELMAEQQRPLTAADIFARLKTDNPKLRLSTVYRNLNNFVAKNIVSKIELKLDKKESYFELLQGEHHHHLICLNCGQVVPLSCPLEDYESKISKETNYKIVEHRLKLYGLCPKCQ</sequence>
<reference evidence="12 13" key="1">
    <citation type="submission" date="2016-10" db="EMBL/GenBank/DDBJ databases">
        <authorList>
            <person name="de Groot N.N."/>
        </authorList>
    </citation>
    <scope>NUCLEOTIDE SEQUENCE [LARGE SCALE GENOMIC DNA]</scope>
    <source>
        <strain evidence="12 13">ATCC 51327</strain>
    </source>
</reference>
<feature type="binding site" evidence="10">
    <location>
        <position position="97"/>
    </location>
    <ligand>
        <name>Zn(2+)</name>
        <dbReference type="ChEBI" id="CHEBI:29105"/>
    </ligand>
</feature>
<feature type="binding site" evidence="11">
    <location>
        <position position="91"/>
    </location>
    <ligand>
        <name>Fe cation</name>
        <dbReference type="ChEBI" id="CHEBI:24875"/>
    </ligand>
</feature>
<evidence type="ECO:0000256" key="7">
    <source>
        <dbReference type="ARBA" id="ARBA00023015"/>
    </source>
</evidence>
<comment type="similarity">
    <text evidence="2">Belongs to the Fur family.</text>
</comment>
<comment type="subcellular location">
    <subcellularLocation>
        <location evidence="1">Cytoplasm</location>
    </subcellularLocation>
</comment>
<dbReference type="InterPro" id="IPR043135">
    <property type="entry name" value="Fur_C"/>
</dbReference>
<dbReference type="InterPro" id="IPR002481">
    <property type="entry name" value="FUR"/>
</dbReference>
<dbReference type="InterPro" id="IPR036390">
    <property type="entry name" value="WH_DNA-bd_sf"/>
</dbReference>
<feature type="binding site" evidence="11">
    <location>
        <position position="111"/>
    </location>
    <ligand>
        <name>Fe cation</name>
        <dbReference type="ChEBI" id="CHEBI:24875"/>
    </ligand>
</feature>
<evidence type="ECO:0000256" key="9">
    <source>
        <dbReference type="ARBA" id="ARBA00023163"/>
    </source>
</evidence>
<dbReference type="RefSeq" id="WP_089862440.1">
    <property type="nucleotide sequence ID" value="NZ_FOTI01000044.1"/>
</dbReference>
<keyword evidence="3" id="KW-0963">Cytoplasm</keyword>
<keyword evidence="9" id="KW-0804">Transcription</keyword>
<organism evidence="12 13">
    <name type="scientific">Halanaerobium salsuginis</name>
    <dbReference type="NCBI Taxonomy" id="29563"/>
    <lineage>
        <taxon>Bacteria</taxon>
        <taxon>Bacillati</taxon>
        <taxon>Bacillota</taxon>
        <taxon>Clostridia</taxon>
        <taxon>Halanaerobiales</taxon>
        <taxon>Halanaerobiaceae</taxon>
        <taxon>Halanaerobium</taxon>
    </lineage>
</organism>
<keyword evidence="6 10" id="KW-0862">Zinc</keyword>
<dbReference type="EMBL" id="FOTI01000044">
    <property type="protein sequence ID" value="SFL94791.1"/>
    <property type="molecule type" value="Genomic_DNA"/>
</dbReference>
<evidence type="ECO:0000256" key="8">
    <source>
        <dbReference type="ARBA" id="ARBA00023125"/>
    </source>
</evidence>
<dbReference type="STRING" id="29563.SAMN02983006_02418"/>
<keyword evidence="7" id="KW-0805">Transcription regulation</keyword>
<dbReference type="Proteomes" id="UP000199006">
    <property type="component" value="Unassembled WGS sequence"/>
</dbReference>
<dbReference type="InterPro" id="IPR036388">
    <property type="entry name" value="WH-like_DNA-bd_sf"/>
</dbReference>
<accession>A0A1I4LV54</accession>
<dbReference type="AlphaFoldDB" id="A0A1I4LV54"/>
<feature type="binding site" evidence="11">
    <location>
        <position position="128"/>
    </location>
    <ligand>
        <name>Fe cation</name>
        <dbReference type="ChEBI" id="CHEBI:24875"/>
    </ligand>
</feature>
<dbReference type="Gene3D" id="3.30.1490.190">
    <property type="match status" value="1"/>
</dbReference>
<dbReference type="PANTHER" id="PTHR33202:SF7">
    <property type="entry name" value="FERRIC UPTAKE REGULATION PROTEIN"/>
    <property type="match status" value="1"/>
</dbReference>
<evidence type="ECO:0000313" key="13">
    <source>
        <dbReference type="Proteomes" id="UP000199006"/>
    </source>
</evidence>
<gene>
    <name evidence="12" type="ORF">SAMN02983006_02418</name>
</gene>
<dbReference type="OrthoDB" id="8659436at2"/>
<dbReference type="GO" id="GO:0045892">
    <property type="term" value="P:negative regulation of DNA-templated transcription"/>
    <property type="evidence" value="ECO:0007669"/>
    <property type="project" value="TreeGrafter"/>
</dbReference>
<dbReference type="GO" id="GO:0000976">
    <property type="term" value="F:transcription cis-regulatory region binding"/>
    <property type="evidence" value="ECO:0007669"/>
    <property type="project" value="TreeGrafter"/>
</dbReference>
<dbReference type="GO" id="GO:0003700">
    <property type="term" value="F:DNA-binding transcription factor activity"/>
    <property type="evidence" value="ECO:0007669"/>
    <property type="project" value="InterPro"/>
</dbReference>
<evidence type="ECO:0000313" key="12">
    <source>
        <dbReference type="EMBL" id="SFL94791.1"/>
    </source>
</evidence>
<dbReference type="GO" id="GO:1900376">
    <property type="term" value="P:regulation of secondary metabolite biosynthetic process"/>
    <property type="evidence" value="ECO:0007669"/>
    <property type="project" value="TreeGrafter"/>
</dbReference>
<dbReference type="FunFam" id="1.10.10.10:FF:000007">
    <property type="entry name" value="Ferric uptake regulation protein"/>
    <property type="match status" value="1"/>
</dbReference>
<evidence type="ECO:0000256" key="2">
    <source>
        <dbReference type="ARBA" id="ARBA00007957"/>
    </source>
</evidence>
<keyword evidence="5 10" id="KW-0479">Metal-binding</keyword>
<evidence type="ECO:0000256" key="4">
    <source>
        <dbReference type="ARBA" id="ARBA00022491"/>
    </source>
</evidence>
<evidence type="ECO:0000256" key="1">
    <source>
        <dbReference type="ARBA" id="ARBA00004496"/>
    </source>
</evidence>
<keyword evidence="11" id="KW-0408">Iron</keyword>
<dbReference type="SUPFAM" id="SSF46785">
    <property type="entry name" value="Winged helix' DNA-binding domain"/>
    <property type="match status" value="1"/>
</dbReference>
<dbReference type="Pfam" id="PF01475">
    <property type="entry name" value="FUR"/>
    <property type="match status" value="1"/>
</dbReference>
<feature type="binding site" evidence="10">
    <location>
        <position position="100"/>
    </location>
    <ligand>
        <name>Zn(2+)</name>
        <dbReference type="ChEBI" id="CHEBI:29105"/>
    </ligand>
</feature>
<protein>
    <submittedName>
        <fullName evidence="12">Fur family transcriptional regulator, ferric uptake regulator</fullName>
    </submittedName>
</protein>
<keyword evidence="13" id="KW-1185">Reference proteome</keyword>
<evidence type="ECO:0000256" key="11">
    <source>
        <dbReference type="PIRSR" id="PIRSR602481-2"/>
    </source>
</evidence>
<feature type="binding site" evidence="10">
    <location>
        <position position="136"/>
    </location>
    <ligand>
        <name>Zn(2+)</name>
        <dbReference type="ChEBI" id="CHEBI:29105"/>
    </ligand>
</feature>
<dbReference type="PANTHER" id="PTHR33202">
    <property type="entry name" value="ZINC UPTAKE REGULATION PROTEIN"/>
    <property type="match status" value="1"/>
</dbReference>
<dbReference type="GO" id="GO:0008270">
    <property type="term" value="F:zinc ion binding"/>
    <property type="evidence" value="ECO:0007669"/>
    <property type="project" value="TreeGrafter"/>
</dbReference>
<comment type="cofactor">
    <cofactor evidence="10">
        <name>Zn(2+)</name>
        <dbReference type="ChEBI" id="CHEBI:29105"/>
    </cofactor>
    <text evidence="10">Binds 1 zinc ion per subunit.</text>
</comment>
<dbReference type="GO" id="GO:0005737">
    <property type="term" value="C:cytoplasm"/>
    <property type="evidence" value="ECO:0007669"/>
    <property type="project" value="UniProtKB-SubCell"/>
</dbReference>
<evidence type="ECO:0000256" key="6">
    <source>
        <dbReference type="ARBA" id="ARBA00022833"/>
    </source>
</evidence>
<comment type="cofactor">
    <cofactor evidence="11">
        <name>Mn(2+)</name>
        <dbReference type="ChEBI" id="CHEBI:29035"/>
    </cofactor>
    <cofactor evidence="11">
        <name>Fe(2+)</name>
        <dbReference type="ChEBI" id="CHEBI:29033"/>
    </cofactor>
    <text evidence="11">Binds 1 Mn(2+) or Fe(2+) ion per subunit.</text>
</comment>
<name>A0A1I4LV54_9FIRM</name>
<dbReference type="CDD" id="cd07153">
    <property type="entry name" value="Fur_like"/>
    <property type="match status" value="1"/>
</dbReference>